<protein>
    <submittedName>
        <fullName evidence="2">Uncharacterized protein</fullName>
    </submittedName>
</protein>
<dbReference type="Gene3D" id="2.60.120.260">
    <property type="entry name" value="Galactose-binding domain-like"/>
    <property type="match status" value="1"/>
</dbReference>
<evidence type="ECO:0000313" key="2">
    <source>
        <dbReference type="EMBL" id="MST97282.1"/>
    </source>
</evidence>
<comment type="caution">
    <text evidence="2">The sequence shown here is derived from an EMBL/GenBank/DDBJ whole genome shotgun (WGS) entry which is preliminary data.</text>
</comment>
<feature type="chain" id="PRO_5032495557" evidence="1">
    <location>
        <begin position="19"/>
        <end position="1494"/>
    </location>
</feature>
<sequence length="1494" mass="162386">MKRFLILCGLAACAAAGAANWELLSAGSRGDARVIPSPDGFSIELVNADGVNNYATVMCNPEAVPAEGKQMNFTLKGAEGNGKAVLTPFVLIERGGKWMAHEGRTLPLLSGEEKPFQLDFKEFQGNNAPGTLRQLKFVLRSTGEPKGKKSMVIIRNFNISEAATEKPAPAPAKPGELRFRLLPVAGVGEGKVTDNGSGGCTISLTNTAKNNYVIALAGLDRRAAAQQKLAFRVRGKAANGGAHLTACLVVDRNGRWDNINAPGIEVRNDEFKSVVLGLDTDFSLGDALWNLKQLKFVLNGSGNPAGSTAEVEIENVRIVSADELSGAGADFLVVPFPKKPESRAVPGVTPVKVWFDFDNDDLSGRVQSRVSPGVIDDEVPTAGFRSRLLAGAEGIVELASSPEEADVLVYSRAAAGNPEPLLRALGNGKRLIVYGRPADPELAGKLPLALEPLPLAGFAPRSKVKPAAEHPLFAGQAPAGGDFGRYFKSALQSGKTLLAFEDGSPFLAEDGNVLQFAAGIGGALLPGELFYDKLFLRAAALGNAPALAALAAREDEVTSRRRAEEVKYVESVLAAAGIDPGSRHYRPGMSRDNMGRFGWLIGEGLSCDSIGRDLTVANGAQSYRFDADGKLSVPFANWSRKAVKGNIQFPPSSGEIDPCEEWTGVGEVEYTADLVMDPAWKGKILKFEVKAGIDDIDSASLNGVPIGETGEKVPYHWMTPRAYAIPQNAVRWGEPNRFTVRVGNLRGGARFGSRPYLTVAENAGTPEIAVSAVDWVGKTCRISSNGQARELQMTLLAPFIRYTFPQTEIMLAQENTADYAAWSTPVGIRIADLRRTPDFFELKRDGRWNAPWLLLFREKAGNPLLLVFAEQPGSLQAQVRGSVLEGIRIGGEENRPVGIVAAGWPWGITAPETAGWSKELPDAALRQIAQGVNMALNLPVGCDEVFSLDTRNNRVEIVNRFRFRPVEDAWHTPLEPFATLPPLAAFALRQGKLVETDEVTDFKLNTRLGPTVGRRNSATIRYSLPLPPPEDLTITGIRDSGPLGREWNDIFRSGVRYSCGGGVPVTAWTPAKPAGGLPTGNIDLFAWNFGMTTALQGGLLLNDENRQKLEERCRRRFIEPIELYQYKNFARHRKEPFSGLEYPISFNSFYPNNTAYAPGMGSKVIYGDANEACSVAVWVGQQLADVYGHAGLVRGNWNFFKEVMRQNLFIDDYAFHAGSCREFGVGAWIDMLNGEYAGMLYFARLAALAGDTETEAHALYRAAKRMLPTLMRLNFKAYMAEAMPEVDTAAIGLVTGFGEDGVKTMRFPTENFVTAMDLFDFSQGSPGVLYRLYRSRALPEIRTYLRETALPLLTDEKNFLMRSAYLQPFAMYGEDLAALEKSAAKVAELRGPGLRQDWPGICAPFHFGCTLWRKYAAPAFSECRELDIARAEYDPAAKRLAVELKAVPQSRLVVESAAPPKRILRNGTPVEAGKAASGFALPLLEGENEFIVEF</sequence>
<dbReference type="Proteomes" id="UP000435649">
    <property type="component" value="Unassembled WGS sequence"/>
</dbReference>
<gene>
    <name evidence="2" type="ORF">FYJ85_09540</name>
</gene>
<name>A0A844G2Y7_9BACT</name>
<dbReference type="EMBL" id="VUNS01000008">
    <property type="protein sequence ID" value="MST97282.1"/>
    <property type="molecule type" value="Genomic_DNA"/>
</dbReference>
<reference evidence="2 3" key="1">
    <citation type="submission" date="2019-08" db="EMBL/GenBank/DDBJ databases">
        <title>In-depth cultivation of the pig gut microbiome towards novel bacterial diversity and tailored functional studies.</title>
        <authorList>
            <person name="Wylensek D."/>
            <person name="Hitch T.C.A."/>
            <person name="Clavel T."/>
        </authorList>
    </citation>
    <scope>NUCLEOTIDE SEQUENCE [LARGE SCALE GENOMIC DNA]</scope>
    <source>
        <strain evidence="2 3">BBE-744-WT-12</strain>
    </source>
</reference>
<proteinExistence type="predicted"/>
<organism evidence="2 3">
    <name type="scientific">Victivallis lenta</name>
    <dbReference type="NCBI Taxonomy" id="2606640"/>
    <lineage>
        <taxon>Bacteria</taxon>
        <taxon>Pseudomonadati</taxon>
        <taxon>Lentisphaerota</taxon>
        <taxon>Lentisphaeria</taxon>
        <taxon>Victivallales</taxon>
        <taxon>Victivallaceae</taxon>
        <taxon>Victivallis</taxon>
    </lineage>
</organism>
<feature type="signal peptide" evidence="1">
    <location>
        <begin position="1"/>
        <end position="18"/>
    </location>
</feature>
<evidence type="ECO:0000256" key="1">
    <source>
        <dbReference type="SAM" id="SignalP"/>
    </source>
</evidence>
<keyword evidence="3" id="KW-1185">Reference proteome</keyword>
<accession>A0A844G2Y7</accession>
<keyword evidence="1" id="KW-0732">Signal</keyword>
<evidence type="ECO:0000313" key="3">
    <source>
        <dbReference type="Proteomes" id="UP000435649"/>
    </source>
</evidence>
<dbReference type="RefSeq" id="WP_154418151.1">
    <property type="nucleotide sequence ID" value="NZ_VUNS01000008.1"/>
</dbReference>